<dbReference type="AlphaFoldDB" id="A0ABD3QB61"/>
<dbReference type="EMBL" id="JABMIG020000056">
    <property type="protein sequence ID" value="KAL3797287.1"/>
    <property type="molecule type" value="Genomic_DNA"/>
</dbReference>
<name>A0ABD3QB61_9STRA</name>
<organism evidence="1 2">
    <name type="scientific">Cyclotella cryptica</name>
    <dbReference type="NCBI Taxonomy" id="29204"/>
    <lineage>
        <taxon>Eukaryota</taxon>
        <taxon>Sar</taxon>
        <taxon>Stramenopiles</taxon>
        <taxon>Ochrophyta</taxon>
        <taxon>Bacillariophyta</taxon>
        <taxon>Coscinodiscophyceae</taxon>
        <taxon>Thalassiosirophycidae</taxon>
        <taxon>Stephanodiscales</taxon>
        <taxon>Stephanodiscaceae</taxon>
        <taxon>Cyclotella</taxon>
    </lineage>
</organism>
<dbReference type="Proteomes" id="UP001516023">
    <property type="component" value="Unassembled WGS sequence"/>
</dbReference>
<reference evidence="1 2" key="1">
    <citation type="journal article" date="2020" name="G3 (Bethesda)">
        <title>Improved Reference Genome for Cyclotella cryptica CCMP332, a Model for Cell Wall Morphogenesis, Salinity Adaptation, and Lipid Production in Diatoms (Bacillariophyta).</title>
        <authorList>
            <person name="Roberts W.R."/>
            <person name="Downey K.M."/>
            <person name="Ruck E.C."/>
            <person name="Traller J.C."/>
            <person name="Alverson A.J."/>
        </authorList>
    </citation>
    <scope>NUCLEOTIDE SEQUENCE [LARGE SCALE GENOMIC DNA]</scope>
    <source>
        <strain evidence="1 2">CCMP332</strain>
    </source>
</reference>
<sequence length="84" mass="9261">MIVQKKTKETVIFGRSKEIAQGNILWDRTAMIFRNGGVFAGGGFAGGENSSDDYQPSLGRERPLIGQQLLVVMLHSCIAFNFIK</sequence>
<protein>
    <submittedName>
        <fullName evidence="1">Uncharacterized protein</fullName>
    </submittedName>
</protein>
<evidence type="ECO:0000313" key="2">
    <source>
        <dbReference type="Proteomes" id="UP001516023"/>
    </source>
</evidence>
<accession>A0ABD3QB61</accession>
<keyword evidence="2" id="KW-1185">Reference proteome</keyword>
<comment type="caution">
    <text evidence="1">The sequence shown here is derived from an EMBL/GenBank/DDBJ whole genome shotgun (WGS) entry which is preliminary data.</text>
</comment>
<proteinExistence type="predicted"/>
<evidence type="ECO:0000313" key="1">
    <source>
        <dbReference type="EMBL" id="KAL3797287.1"/>
    </source>
</evidence>
<gene>
    <name evidence="1" type="ORF">HJC23_004579</name>
</gene>